<feature type="compositionally biased region" description="Acidic residues" evidence="1">
    <location>
        <begin position="170"/>
        <end position="206"/>
    </location>
</feature>
<evidence type="ECO:0000313" key="2">
    <source>
        <dbReference type="EMBL" id="CAK9169878.1"/>
    </source>
</evidence>
<name>A0ABC8TKZ7_9AQUA</name>
<dbReference type="EMBL" id="CAUOFW020005391">
    <property type="protein sequence ID" value="CAK9169878.1"/>
    <property type="molecule type" value="Genomic_DNA"/>
</dbReference>
<feature type="region of interest" description="Disordered" evidence="1">
    <location>
        <begin position="161"/>
        <end position="206"/>
    </location>
</feature>
<dbReference type="Proteomes" id="UP001642360">
    <property type="component" value="Unassembled WGS sequence"/>
</dbReference>
<dbReference type="AlphaFoldDB" id="A0ABC8TKZ7"/>
<evidence type="ECO:0000313" key="3">
    <source>
        <dbReference type="Proteomes" id="UP001642360"/>
    </source>
</evidence>
<reference evidence="2 3" key="1">
    <citation type="submission" date="2024-02" db="EMBL/GenBank/DDBJ databases">
        <authorList>
            <person name="Vignale AGUSTIN F."/>
            <person name="Sosa J E."/>
            <person name="Modenutti C."/>
        </authorList>
    </citation>
    <scope>NUCLEOTIDE SEQUENCE [LARGE SCALE GENOMIC DNA]</scope>
</reference>
<comment type="caution">
    <text evidence="2">The sequence shown here is derived from an EMBL/GenBank/DDBJ whole genome shotgun (WGS) entry which is preliminary data.</text>
</comment>
<evidence type="ECO:0000256" key="1">
    <source>
        <dbReference type="SAM" id="MobiDB-lite"/>
    </source>
</evidence>
<protein>
    <submittedName>
        <fullName evidence="2">Uncharacterized protein</fullName>
    </submittedName>
</protein>
<sequence>MVVSYPPVGGLSGHHSVVFGPYSRYLWKFGGSKLTWLRQKASSLRAPPRSCDMLCFPSLFSSKGPHCWKGSALKPYMELPPHTVPLGMEKRELYPLLSKMMNIKSKRLQVVMCLEMVVSYPPVGGLSGHHSVVFGPYSRYLWKAPLLERLGFKTIHGASTSYGSFRDGESNEEEGDDKEEEGGDAGDDDEGDEEKGDEGDDDDADE</sequence>
<keyword evidence="3" id="KW-1185">Reference proteome</keyword>
<organism evidence="2 3">
    <name type="scientific">Ilex paraguariensis</name>
    <name type="common">yerba mate</name>
    <dbReference type="NCBI Taxonomy" id="185542"/>
    <lineage>
        <taxon>Eukaryota</taxon>
        <taxon>Viridiplantae</taxon>
        <taxon>Streptophyta</taxon>
        <taxon>Embryophyta</taxon>
        <taxon>Tracheophyta</taxon>
        <taxon>Spermatophyta</taxon>
        <taxon>Magnoliopsida</taxon>
        <taxon>eudicotyledons</taxon>
        <taxon>Gunneridae</taxon>
        <taxon>Pentapetalae</taxon>
        <taxon>asterids</taxon>
        <taxon>campanulids</taxon>
        <taxon>Aquifoliales</taxon>
        <taxon>Aquifoliaceae</taxon>
        <taxon>Ilex</taxon>
    </lineage>
</organism>
<accession>A0ABC8TKZ7</accession>
<proteinExistence type="predicted"/>
<gene>
    <name evidence="2" type="ORF">ILEXP_LOCUS39367</name>
</gene>